<evidence type="ECO:0000259" key="17">
    <source>
        <dbReference type="SMART" id="SM00065"/>
    </source>
</evidence>
<dbReference type="GO" id="GO:0046872">
    <property type="term" value="F:metal ion binding"/>
    <property type="evidence" value="ECO:0007669"/>
    <property type="project" value="UniProtKB-KW"/>
</dbReference>
<sequence length="815" mass="87928">MAIQDPGPSSATQPTDAPLLQQALDAVRVGAWDWDIRTGDLIWDREMPLVLGIAPEVFDGRIETWRGLIHPDDLPVVLAQAEYALREGAEYNVKHRVRRPDGTVGWVAVRGRIVAGEDGAPAHMVGRLWETTESLAALDSVGRALRHMSDGFLAVDADWRILYLNARAEGLLGPSWELVGRTLWDIPALSSPGLESGCRRAVSDRTPKGLDLLLPTDGRWYHLRLIPVPDGLTVYLTDITEKRQVEEEHAAMEHAAAERAARIGELTAALAEALTAEDVVAAAAERVLPLFGATGLIVQAREGGRVQPVGAVGYPREFLDQLAEGGIPAGSPIELALHDGVPRFIASMEEMEADYPEMGGLPGLSGKQAWAFLPLLVSGRAVGGCVVSFDRPRRLSGEERTLLVALSGLIAQALERARMYDAEHGRAQELQRGLLPRTLPSLPAVTAAARYLPASEGTLGGDWYDIIALSADRVALVIGDVMGHGLPEAATMGRLRTAVHTLAGLELPPDELFSHLNDMVSDLGDDFYATCLYALYDPASGLCTFAAAGHPPPAVVHPDGTVHFPDVAANPPLGAATPPFETTELKLPEGSLLVLYTDGFVESARRDIDSGIEQLAKALTAALDSARRAGPAGDREASPRPRRGAPNRHAEAGHLDRLCESLVSTLLPAQEETNDDAAVLVARIHTLTDENMASWPLPEDPVAAGLARDHIRHQLAEWQLDDLVMTTELIASELVGNVVRHAKGPVRLRLLRSRTLICEVSDGSLTTPRIRRALDTDEGGRGLQLVAALSQRWGTRYTSDGKCIWTEQPLPEPLW</sequence>
<dbReference type="Gene3D" id="3.60.40.10">
    <property type="entry name" value="PPM-type phosphatase domain"/>
    <property type="match status" value="1"/>
</dbReference>
<keyword evidence="7" id="KW-0378">Hydrolase</keyword>
<dbReference type="Pfam" id="PF13581">
    <property type="entry name" value="HATPase_c_2"/>
    <property type="match status" value="1"/>
</dbReference>
<feature type="region of interest" description="Disordered" evidence="16">
    <location>
        <begin position="624"/>
        <end position="653"/>
    </location>
</feature>
<evidence type="ECO:0000256" key="9">
    <source>
        <dbReference type="ARBA" id="ARBA00022842"/>
    </source>
</evidence>
<evidence type="ECO:0000256" key="13">
    <source>
        <dbReference type="ARBA" id="ARBA00056274"/>
    </source>
</evidence>
<evidence type="ECO:0000256" key="8">
    <source>
        <dbReference type="ARBA" id="ARBA00022840"/>
    </source>
</evidence>
<dbReference type="PANTHER" id="PTHR43156">
    <property type="entry name" value="STAGE II SPORULATION PROTEIN E-RELATED"/>
    <property type="match status" value="1"/>
</dbReference>
<dbReference type="InterPro" id="IPR013656">
    <property type="entry name" value="PAS_4"/>
</dbReference>
<keyword evidence="3" id="KW-0808">Transferase</keyword>
<evidence type="ECO:0000256" key="3">
    <source>
        <dbReference type="ARBA" id="ARBA00022679"/>
    </source>
</evidence>
<dbReference type="SMART" id="SM00065">
    <property type="entry name" value="GAF"/>
    <property type="match status" value="1"/>
</dbReference>
<evidence type="ECO:0000313" key="20">
    <source>
        <dbReference type="EMBL" id="AVZ71445.1"/>
    </source>
</evidence>
<dbReference type="GO" id="GO:0016301">
    <property type="term" value="F:kinase activity"/>
    <property type="evidence" value="ECO:0007669"/>
    <property type="project" value="UniProtKB-KW"/>
</dbReference>
<dbReference type="SMART" id="SM00091">
    <property type="entry name" value="PAS"/>
    <property type="match status" value="2"/>
</dbReference>
<dbReference type="Gene3D" id="3.30.450.20">
    <property type="entry name" value="PAS domain"/>
    <property type="match status" value="2"/>
</dbReference>
<dbReference type="Gene3D" id="3.30.565.10">
    <property type="entry name" value="Histidine kinase-like ATPase, C-terminal domain"/>
    <property type="match status" value="1"/>
</dbReference>
<name>A0A2R4SX42_9ACTN</name>
<dbReference type="SUPFAM" id="SSF55781">
    <property type="entry name" value="GAF domain-like"/>
    <property type="match status" value="1"/>
</dbReference>
<evidence type="ECO:0000256" key="4">
    <source>
        <dbReference type="ARBA" id="ARBA00022723"/>
    </source>
</evidence>
<evidence type="ECO:0000256" key="11">
    <source>
        <dbReference type="ARBA" id="ARBA00023211"/>
    </source>
</evidence>
<organism evidence="20 21">
    <name type="scientific">Streptomyces lunaelactis</name>
    <dbReference type="NCBI Taxonomy" id="1535768"/>
    <lineage>
        <taxon>Bacteria</taxon>
        <taxon>Bacillati</taxon>
        <taxon>Actinomycetota</taxon>
        <taxon>Actinomycetes</taxon>
        <taxon>Kitasatosporales</taxon>
        <taxon>Streptomycetaceae</taxon>
        <taxon>Streptomyces</taxon>
    </lineage>
</organism>
<dbReference type="RefSeq" id="WP_108147136.1">
    <property type="nucleotide sequence ID" value="NZ_CP026304.1"/>
</dbReference>
<evidence type="ECO:0000256" key="6">
    <source>
        <dbReference type="ARBA" id="ARBA00022777"/>
    </source>
</evidence>
<evidence type="ECO:0000256" key="16">
    <source>
        <dbReference type="SAM" id="MobiDB-lite"/>
    </source>
</evidence>
<evidence type="ECO:0000256" key="10">
    <source>
        <dbReference type="ARBA" id="ARBA00022912"/>
    </source>
</evidence>
<dbReference type="Pfam" id="PF08447">
    <property type="entry name" value="PAS_3"/>
    <property type="match status" value="1"/>
</dbReference>
<protein>
    <recommendedName>
        <fullName evidence="1">protein-serine/threonine phosphatase</fullName>
        <ecNumber evidence="1">3.1.3.16</ecNumber>
    </recommendedName>
    <alternativeName>
        <fullName evidence="15">Protein-serine/threonine phosphatase</fullName>
    </alternativeName>
    <alternativeName>
        <fullName evidence="14">Serine/threonine-protein kinase</fullName>
    </alternativeName>
</protein>
<evidence type="ECO:0000256" key="15">
    <source>
        <dbReference type="ARBA" id="ARBA00081350"/>
    </source>
</evidence>
<dbReference type="InterPro" id="IPR003594">
    <property type="entry name" value="HATPase_dom"/>
</dbReference>
<dbReference type="Gene3D" id="3.30.450.40">
    <property type="match status" value="1"/>
</dbReference>
<dbReference type="InterPro" id="IPR036890">
    <property type="entry name" value="HATPase_C_sf"/>
</dbReference>
<dbReference type="GO" id="GO:0005524">
    <property type="term" value="F:ATP binding"/>
    <property type="evidence" value="ECO:0007669"/>
    <property type="project" value="UniProtKB-KW"/>
</dbReference>
<dbReference type="EMBL" id="CP026304">
    <property type="protein sequence ID" value="AVZ71445.1"/>
    <property type="molecule type" value="Genomic_DNA"/>
</dbReference>
<dbReference type="InterPro" id="IPR000014">
    <property type="entry name" value="PAS"/>
</dbReference>
<reference evidence="20 21" key="1">
    <citation type="submission" date="2018-01" db="EMBL/GenBank/DDBJ databases">
        <title>Complete genome sequence of Streptomyces lunaelactis MM109T, a Ferroverdin A producer isolated from cave moonmilk deposits.</title>
        <authorList>
            <person name="Naome A."/>
            <person name="Martinet L."/>
            <person name="Maciejewska M."/>
            <person name="Anderssen S."/>
            <person name="Adam D."/>
            <person name="Tenconi E."/>
            <person name="Deflandre B."/>
            <person name="Arguelles-Arias A."/>
            <person name="Calusinska M."/>
            <person name="Copieters W."/>
            <person name="Karim L."/>
            <person name="Hanikenne M."/>
            <person name="Baurain D."/>
            <person name="van Wezel G."/>
            <person name="Smargiasso N."/>
            <person name="de Pauw E."/>
            <person name="Delfosse P."/>
            <person name="Rigali S."/>
        </authorList>
    </citation>
    <scope>NUCLEOTIDE SEQUENCE [LARGE SCALE GENOMIC DNA]</scope>
    <source>
        <strain evidence="20 21">MM109</strain>
    </source>
</reference>
<dbReference type="InterPro" id="IPR035965">
    <property type="entry name" value="PAS-like_dom_sf"/>
</dbReference>
<feature type="domain" description="PAS" evidence="18">
    <location>
        <begin position="18"/>
        <end position="86"/>
    </location>
</feature>
<dbReference type="AlphaFoldDB" id="A0A2R4SX42"/>
<gene>
    <name evidence="20" type="ORF">SLUN_03710</name>
</gene>
<keyword evidence="11" id="KW-0464">Manganese</keyword>
<dbReference type="KEGG" id="slk:SLUN_03710"/>
<dbReference type="Pfam" id="PF08448">
    <property type="entry name" value="PAS_4"/>
    <property type="match status" value="1"/>
</dbReference>
<dbReference type="PANTHER" id="PTHR43156:SF2">
    <property type="entry name" value="STAGE II SPORULATION PROTEIN E"/>
    <property type="match status" value="1"/>
</dbReference>
<dbReference type="SUPFAM" id="SSF55785">
    <property type="entry name" value="PYP-like sensor domain (PAS domain)"/>
    <property type="match status" value="2"/>
</dbReference>
<dbReference type="FunFam" id="3.30.565.10:FF:000028">
    <property type="entry name" value="PAS sensor protein"/>
    <property type="match status" value="1"/>
</dbReference>
<dbReference type="GeneID" id="55654375"/>
<keyword evidence="9" id="KW-0460">Magnesium</keyword>
<feature type="domain" description="PPM-type phosphatase" evidence="19">
    <location>
        <begin position="442"/>
        <end position="684"/>
    </location>
</feature>
<feature type="domain" description="GAF" evidence="17">
    <location>
        <begin position="275"/>
        <end position="424"/>
    </location>
</feature>
<comment type="function">
    <text evidence="13">Primarily acts as an independent SigF regulator that is sensitive to the osmosensory signal, mediating the cross talk of PknD with the SigF regulon. Possesses both phosphatase and kinase activities. The kinase domain functions as a classic anti-sigma factor-like kinase to phosphorylate the anti-anti-sigma factor domain at the canonical regulatory site, and the phosphatase domain antagonizes this activity.</text>
</comment>
<evidence type="ECO:0000259" key="18">
    <source>
        <dbReference type="SMART" id="SM00091"/>
    </source>
</evidence>
<keyword evidence="5" id="KW-0547">Nucleotide-binding</keyword>
<evidence type="ECO:0000256" key="2">
    <source>
        <dbReference type="ARBA" id="ARBA00022553"/>
    </source>
</evidence>
<dbReference type="InterPro" id="IPR003018">
    <property type="entry name" value="GAF"/>
</dbReference>
<keyword evidence="2" id="KW-0597">Phosphoprotein</keyword>
<evidence type="ECO:0000256" key="5">
    <source>
        <dbReference type="ARBA" id="ARBA00022741"/>
    </source>
</evidence>
<dbReference type="GO" id="GO:0004722">
    <property type="term" value="F:protein serine/threonine phosphatase activity"/>
    <property type="evidence" value="ECO:0007669"/>
    <property type="project" value="UniProtKB-EC"/>
</dbReference>
<comment type="catalytic activity">
    <reaction evidence="12">
        <text>O-phospho-L-seryl-[protein] + H2O = L-seryl-[protein] + phosphate</text>
        <dbReference type="Rhea" id="RHEA:20629"/>
        <dbReference type="Rhea" id="RHEA-COMP:9863"/>
        <dbReference type="Rhea" id="RHEA-COMP:11604"/>
        <dbReference type="ChEBI" id="CHEBI:15377"/>
        <dbReference type="ChEBI" id="CHEBI:29999"/>
        <dbReference type="ChEBI" id="CHEBI:43474"/>
        <dbReference type="ChEBI" id="CHEBI:83421"/>
        <dbReference type="EC" id="3.1.3.16"/>
    </reaction>
</comment>
<dbReference type="InterPro" id="IPR001932">
    <property type="entry name" value="PPM-type_phosphatase-like_dom"/>
</dbReference>
<evidence type="ECO:0000256" key="12">
    <source>
        <dbReference type="ARBA" id="ARBA00047761"/>
    </source>
</evidence>
<dbReference type="SUPFAM" id="SSF81606">
    <property type="entry name" value="PP2C-like"/>
    <property type="match status" value="1"/>
</dbReference>
<dbReference type="CDD" id="cd00130">
    <property type="entry name" value="PAS"/>
    <property type="match status" value="2"/>
</dbReference>
<dbReference type="Pfam" id="PF07228">
    <property type="entry name" value="SpoIIE"/>
    <property type="match status" value="1"/>
</dbReference>
<dbReference type="FunFam" id="3.60.40.10:FF:000005">
    <property type="entry name" value="Serine/threonine protein phosphatase"/>
    <property type="match status" value="1"/>
</dbReference>
<keyword evidence="10" id="KW-0904">Protein phosphatase</keyword>
<dbReference type="Proteomes" id="UP000244201">
    <property type="component" value="Chromosome"/>
</dbReference>
<keyword evidence="8" id="KW-0067">ATP-binding</keyword>
<accession>A0A2R4SX42</accession>
<evidence type="ECO:0000259" key="19">
    <source>
        <dbReference type="SMART" id="SM00331"/>
    </source>
</evidence>
<feature type="domain" description="PAS" evidence="18">
    <location>
        <begin position="139"/>
        <end position="203"/>
    </location>
</feature>
<dbReference type="InterPro" id="IPR029016">
    <property type="entry name" value="GAF-like_dom_sf"/>
</dbReference>
<dbReference type="OrthoDB" id="118142at2"/>
<keyword evidence="4" id="KW-0479">Metal-binding</keyword>
<evidence type="ECO:0000256" key="1">
    <source>
        <dbReference type="ARBA" id="ARBA00013081"/>
    </source>
</evidence>
<proteinExistence type="predicted"/>
<dbReference type="InterPro" id="IPR036457">
    <property type="entry name" value="PPM-type-like_dom_sf"/>
</dbReference>
<keyword evidence="21" id="KW-1185">Reference proteome</keyword>
<dbReference type="SMART" id="SM00331">
    <property type="entry name" value="PP2C_SIG"/>
    <property type="match status" value="1"/>
</dbReference>
<dbReference type="Pfam" id="PF13185">
    <property type="entry name" value="GAF_2"/>
    <property type="match status" value="1"/>
</dbReference>
<dbReference type="InterPro" id="IPR052016">
    <property type="entry name" value="Bact_Sigma-Reg"/>
</dbReference>
<dbReference type="CDD" id="cd16936">
    <property type="entry name" value="HATPase_RsbW-like"/>
    <property type="match status" value="1"/>
</dbReference>
<dbReference type="EC" id="3.1.3.16" evidence="1"/>
<evidence type="ECO:0000256" key="7">
    <source>
        <dbReference type="ARBA" id="ARBA00022801"/>
    </source>
</evidence>
<evidence type="ECO:0000256" key="14">
    <source>
        <dbReference type="ARBA" id="ARBA00075117"/>
    </source>
</evidence>
<dbReference type="InterPro" id="IPR013655">
    <property type="entry name" value="PAS_fold_3"/>
</dbReference>
<evidence type="ECO:0000313" key="21">
    <source>
        <dbReference type="Proteomes" id="UP000244201"/>
    </source>
</evidence>
<keyword evidence="6" id="KW-0418">Kinase</keyword>